<dbReference type="RefSeq" id="WP_061972478.1">
    <property type="nucleotide sequence ID" value="NZ_FMAV01000002.1"/>
</dbReference>
<dbReference type="NCBIfam" id="NF003413">
    <property type="entry name" value="PRK04778.1-7"/>
    <property type="match status" value="1"/>
</dbReference>
<organism evidence="9 10">
    <name type="scientific">Fictibacillus enclensis</name>
    <dbReference type="NCBI Taxonomy" id="1017270"/>
    <lineage>
        <taxon>Bacteria</taxon>
        <taxon>Bacillati</taxon>
        <taxon>Bacillota</taxon>
        <taxon>Bacilli</taxon>
        <taxon>Bacillales</taxon>
        <taxon>Fictibacillaceae</taxon>
        <taxon>Fictibacillus</taxon>
    </lineage>
</organism>
<accession>A0A0V8J9X6</accession>
<comment type="function">
    <text evidence="8">Negative regulator of FtsZ ring formation; modulates the frequency and position of FtsZ ring formation. Inhibits FtsZ ring formation at polar sites. Interacts either with FtsZ or with one of its binding partners to promote depolymerization.</text>
</comment>
<sequence>MTYIIAAVILLIALVVFGSFSRKRIYKQIDRLESWKMEIMNRPLTEEISKVKGLTMVGETEEKFESWRNDWDEMVTVELPNMDEALFDAEESADKYKFNKSKGILRRIESQLQGMETRIKAISTEIDELVTSEELNREDIIEAKEQFSEGKKYFLTHSRSLGKTASLFEAEFSEVNTMFAQFDEMTSQGNHLEARKILVNSIERLKDLREKMESVPELLVLLLSDLPSSLTDLKDGFSDMEEQGYILNHIGIDKEISSMNERIAALLEKVYELEIDETQKGIDQLNTEIDQLYDLLENEVISKQFVFKEKEVILQSLADLQLDMEKIRAEADMVSLSYQLDQSDVEVHKRLEKMFNKLQTRFALIEHSIEEKKDSYSVIREMMEEMAVQLEDLKKSNQEYQEKLVNLRKDELETKEKLKELRRRLLEARRMMQKSNLPGLPDHYLMTIEKAENYIIEVSKRLDDKPLEIAEITEVLENALEAVEEGYKETAEIIETAMLAEKVIQYGNRYRSSYSSVSVRLIEAEIAFRNFQYEEALNLAANAIESVQPGILKELEVNVKQKI</sequence>
<keyword evidence="6 8" id="KW-0717">Septation</keyword>
<feature type="topological domain" description="Cytoplasmic" evidence="8">
    <location>
        <begin position="22"/>
        <end position="563"/>
    </location>
</feature>
<dbReference type="HAMAP" id="MF_00728">
    <property type="entry name" value="EzrA"/>
    <property type="match status" value="1"/>
</dbReference>
<dbReference type="GO" id="GO:0000921">
    <property type="term" value="P:septin ring assembly"/>
    <property type="evidence" value="ECO:0007669"/>
    <property type="project" value="InterPro"/>
</dbReference>
<dbReference type="GO" id="GO:0000917">
    <property type="term" value="P:division septum assembly"/>
    <property type="evidence" value="ECO:0007669"/>
    <property type="project" value="UniProtKB-KW"/>
</dbReference>
<dbReference type="Proteomes" id="UP000054099">
    <property type="component" value="Unassembled WGS sequence"/>
</dbReference>
<evidence type="ECO:0000256" key="6">
    <source>
        <dbReference type="ARBA" id="ARBA00023210"/>
    </source>
</evidence>
<proteinExistence type="inferred from homology"/>
<keyword evidence="10" id="KW-1185">Reference proteome</keyword>
<evidence type="ECO:0000256" key="3">
    <source>
        <dbReference type="ARBA" id="ARBA00022989"/>
    </source>
</evidence>
<keyword evidence="5 8" id="KW-0472">Membrane</keyword>
<keyword evidence="3 8" id="KW-1133">Transmembrane helix</keyword>
<comment type="subcellular location">
    <subcellularLocation>
        <location evidence="8">Cell membrane</location>
        <topology evidence="8">Single-pass membrane protein</topology>
    </subcellularLocation>
    <text evidence="8">Colocalized with FtsZ to the nascent septal site.</text>
</comment>
<dbReference type="EMBL" id="LNQN01000002">
    <property type="protein sequence ID" value="KSU83640.1"/>
    <property type="molecule type" value="Genomic_DNA"/>
</dbReference>
<comment type="similarity">
    <text evidence="8">Belongs to the EzrA family.</text>
</comment>
<protein>
    <recommendedName>
        <fullName evidence="8">Septation ring formation regulator EzrA</fullName>
    </recommendedName>
</protein>
<evidence type="ECO:0000313" key="10">
    <source>
        <dbReference type="Proteomes" id="UP000054099"/>
    </source>
</evidence>
<dbReference type="GO" id="GO:0005940">
    <property type="term" value="C:septin ring"/>
    <property type="evidence" value="ECO:0007669"/>
    <property type="project" value="InterPro"/>
</dbReference>
<name>A0A0V8J9X6_9BACL</name>
<keyword evidence="7 8" id="KW-0131">Cell cycle</keyword>
<dbReference type="InterPro" id="IPR010379">
    <property type="entry name" value="EzrA"/>
</dbReference>
<feature type="coiled-coil region" evidence="8">
    <location>
        <begin position="379"/>
        <end position="431"/>
    </location>
</feature>
<evidence type="ECO:0000256" key="8">
    <source>
        <dbReference type="HAMAP-Rule" id="MF_00728"/>
    </source>
</evidence>
<evidence type="ECO:0000256" key="4">
    <source>
        <dbReference type="ARBA" id="ARBA00023054"/>
    </source>
</evidence>
<evidence type="ECO:0000256" key="5">
    <source>
        <dbReference type="ARBA" id="ARBA00023136"/>
    </source>
</evidence>
<keyword evidence="1 8" id="KW-0132">Cell division</keyword>
<dbReference type="AlphaFoldDB" id="A0A0V8J9X6"/>
<reference evidence="9 10" key="1">
    <citation type="journal article" date="2014" name="Antonie Van Leeuwenhoek">
        <title>Fictibacillus enclensis sp. nov., isolated from marine sediment.</title>
        <authorList>
            <person name="Dastager S.G."/>
            <person name="Mawlankar R."/>
            <person name="Srinivasan K."/>
            <person name="Tang S.K."/>
            <person name="Lee J.C."/>
            <person name="Ramana V.V."/>
            <person name="Shouche Y.S."/>
        </authorList>
    </citation>
    <scope>NUCLEOTIDE SEQUENCE [LARGE SCALE GENOMIC DNA]</scope>
    <source>
        <strain evidence="9 10">NIO-1003</strain>
    </source>
</reference>
<dbReference type="GO" id="GO:0005886">
    <property type="term" value="C:plasma membrane"/>
    <property type="evidence" value="ECO:0007669"/>
    <property type="project" value="UniProtKB-SubCell"/>
</dbReference>
<keyword evidence="8" id="KW-1003">Cell membrane</keyword>
<keyword evidence="2 8" id="KW-0812">Transmembrane</keyword>
<feature type="coiled-coil region" evidence="8">
    <location>
        <begin position="268"/>
        <end position="330"/>
    </location>
</feature>
<comment type="caution">
    <text evidence="9">The sequence shown here is derived from an EMBL/GenBank/DDBJ whole genome shotgun (WGS) entry which is preliminary data.</text>
</comment>
<keyword evidence="4 8" id="KW-0175">Coiled coil</keyword>
<evidence type="ECO:0000256" key="1">
    <source>
        <dbReference type="ARBA" id="ARBA00022618"/>
    </source>
</evidence>
<dbReference type="OrthoDB" id="1654473at2"/>
<evidence type="ECO:0000256" key="7">
    <source>
        <dbReference type="ARBA" id="ARBA00023306"/>
    </source>
</evidence>
<feature type="topological domain" description="Extracellular" evidence="8">
    <location>
        <begin position="1"/>
        <end position="2"/>
    </location>
</feature>
<evidence type="ECO:0000313" key="9">
    <source>
        <dbReference type="EMBL" id="KSU83640.1"/>
    </source>
</evidence>
<dbReference type="Pfam" id="PF06160">
    <property type="entry name" value="EzrA"/>
    <property type="match status" value="1"/>
</dbReference>
<gene>
    <name evidence="8" type="primary">ezrA</name>
    <name evidence="9" type="ORF">AS030_13935</name>
</gene>
<evidence type="ECO:0000256" key="2">
    <source>
        <dbReference type="ARBA" id="ARBA00022692"/>
    </source>
</evidence>